<dbReference type="SUPFAM" id="SSF158745">
    <property type="entry name" value="LanC-like"/>
    <property type="match status" value="1"/>
</dbReference>
<dbReference type="Pfam" id="PF05147">
    <property type="entry name" value="LANC_like"/>
    <property type="match status" value="1"/>
</dbReference>
<dbReference type="PRINTS" id="PR01950">
    <property type="entry name" value="LANCSUPER"/>
</dbReference>
<dbReference type="EMBL" id="JBHMBW010000034">
    <property type="protein sequence ID" value="MFB9627514.1"/>
    <property type="molecule type" value="Genomic_DNA"/>
</dbReference>
<comment type="caution">
    <text evidence="1">The sequence shown here is derived from an EMBL/GenBank/DDBJ whole genome shotgun (WGS) entry which is preliminary data.</text>
</comment>
<dbReference type="InterPro" id="IPR033889">
    <property type="entry name" value="LanC"/>
</dbReference>
<dbReference type="Proteomes" id="UP001589532">
    <property type="component" value="Unassembled WGS sequence"/>
</dbReference>
<dbReference type="CDD" id="cd04793">
    <property type="entry name" value="LanC"/>
    <property type="match status" value="1"/>
</dbReference>
<dbReference type="InterPro" id="IPR007822">
    <property type="entry name" value="LANC-like"/>
</dbReference>
<gene>
    <name evidence="1" type="ORF">ACFFSA_30915</name>
</gene>
<evidence type="ECO:0000313" key="2">
    <source>
        <dbReference type="Proteomes" id="UP001589532"/>
    </source>
</evidence>
<evidence type="ECO:0000313" key="1">
    <source>
        <dbReference type="EMBL" id="MFB9627514.1"/>
    </source>
</evidence>
<dbReference type="Gene3D" id="1.50.10.20">
    <property type="match status" value="1"/>
</dbReference>
<dbReference type="SMART" id="SM01260">
    <property type="entry name" value="LANC_like"/>
    <property type="match status" value="1"/>
</dbReference>
<reference evidence="1 2" key="1">
    <citation type="submission" date="2024-09" db="EMBL/GenBank/DDBJ databases">
        <authorList>
            <person name="Sun Q."/>
            <person name="Mori K."/>
        </authorList>
    </citation>
    <scope>NUCLEOTIDE SEQUENCE [LARGE SCALE GENOMIC DNA]</scope>
    <source>
        <strain evidence="1 2">JCM 3143</strain>
    </source>
</reference>
<dbReference type="PRINTS" id="PR01955">
    <property type="entry name" value="LANCFRANKIA"/>
</dbReference>
<organism evidence="1 2">
    <name type="scientific">Nonomuraea helvata</name>
    <dbReference type="NCBI Taxonomy" id="37484"/>
    <lineage>
        <taxon>Bacteria</taxon>
        <taxon>Bacillati</taxon>
        <taxon>Actinomycetota</taxon>
        <taxon>Actinomycetes</taxon>
        <taxon>Streptosporangiales</taxon>
        <taxon>Streptosporangiaceae</taxon>
        <taxon>Nonomuraea</taxon>
    </lineage>
</organism>
<name>A0ABV5S785_9ACTN</name>
<keyword evidence="2" id="KW-1185">Reference proteome</keyword>
<protein>
    <submittedName>
        <fullName evidence="1">Lanthionine synthetase C family protein</fullName>
    </submittedName>
</protein>
<accession>A0ABV5S785</accession>
<proteinExistence type="predicted"/>
<dbReference type="RefSeq" id="WP_345000440.1">
    <property type="nucleotide sequence ID" value="NZ_BAAAXV010000009.1"/>
</dbReference>
<sequence length="379" mass="40497">MSTPPNAPAQSLARGVAGAALLHIERAHTGAQSWRGVHTWIQAATRDDISAGDDAGLYFGAPAISFILHAAQVGHAHRYDTAAIDGSVIRLAERRLTHATARIDRGEAATFAEYDVFYGLTGIAALLLRYIPDADVLPSILSHLVRLTQTADDGLPGWWVCHGPAPASPTPGGHANFGMAHGITGVLALLSMASRDGIAVDGQADAIQRVCDWLDQWRQDGETGPWWPQWITRSELETGRVLQKEPLRPSWCYSTPGIARALQLAGIALHDTARQHMAEHAMAACLADPTQLGHLTEPGLCHGVAGVYQTAWRASRDALGPGITARLPTLAILLNKHDVAERYYDGSLLDGSAGLALAVHTSAYDTPPHSGWDTCLLIT</sequence>